<feature type="signal peptide" evidence="8">
    <location>
        <begin position="1"/>
        <end position="24"/>
    </location>
</feature>
<dbReference type="GO" id="GO:0016740">
    <property type="term" value="F:transferase activity"/>
    <property type="evidence" value="ECO:0007669"/>
    <property type="project" value="UniProtKB-KW"/>
</dbReference>
<evidence type="ECO:0000313" key="10">
    <source>
        <dbReference type="EMBL" id="TVV71029.1"/>
    </source>
</evidence>
<dbReference type="CDD" id="cd16913">
    <property type="entry name" value="YkuD_like"/>
    <property type="match status" value="1"/>
</dbReference>
<protein>
    <submittedName>
        <fullName evidence="10">L,D-transpeptidase</fullName>
    </submittedName>
</protein>
<dbReference type="InterPro" id="IPR016915">
    <property type="entry name" value="UCP029342"/>
</dbReference>
<keyword evidence="3" id="KW-0808">Transferase</keyword>
<proteinExistence type="inferred from homology"/>
<evidence type="ECO:0000256" key="8">
    <source>
        <dbReference type="SAM" id="SignalP"/>
    </source>
</evidence>
<name>A0A558QV91_9SPHN</name>
<evidence type="ECO:0000256" key="2">
    <source>
        <dbReference type="ARBA" id="ARBA00005992"/>
    </source>
</evidence>
<keyword evidence="4 7" id="KW-0133">Cell shape</keyword>
<organism evidence="10 11">
    <name type="scientific">Alterirhizorhabdus solaris</name>
    <dbReference type="NCBI Taxonomy" id="2529389"/>
    <lineage>
        <taxon>Bacteria</taxon>
        <taxon>Pseudomonadati</taxon>
        <taxon>Pseudomonadota</taxon>
        <taxon>Alphaproteobacteria</taxon>
        <taxon>Sphingomonadales</taxon>
        <taxon>Rhizorhabdaceae</taxon>
        <taxon>Alterirhizorhabdus</taxon>
    </lineage>
</organism>
<evidence type="ECO:0000256" key="3">
    <source>
        <dbReference type="ARBA" id="ARBA00022679"/>
    </source>
</evidence>
<feature type="domain" description="L,D-TPase catalytic" evidence="9">
    <location>
        <begin position="59"/>
        <end position="168"/>
    </location>
</feature>
<keyword evidence="6 7" id="KW-0961">Cell wall biogenesis/degradation</keyword>
<dbReference type="Gene3D" id="2.40.440.10">
    <property type="entry name" value="L,D-transpeptidase catalytic domain-like"/>
    <property type="match status" value="1"/>
</dbReference>
<feature type="active site" description="Nucleophile" evidence="7">
    <location>
        <position position="144"/>
    </location>
</feature>
<evidence type="ECO:0000313" key="11">
    <source>
        <dbReference type="Proteomes" id="UP000318681"/>
    </source>
</evidence>
<dbReference type="GO" id="GO:0008360">
    <property type="term" value="P:regulation of cell shape"/>
    <property type="evidence" value="ECO:0007669"/>
    <property type="project" value="UniProtKB-UniRule"/>
</dbReference>
<dbReference type="NCBIfam" id="NF004785">
    <property type="entry name" value="PRK06132.1-2"/>
    <property type="match status" value="1"/>
</dbReference>
<evidence type="ECO:0000256" key="4">
    <source>
        <dbReference type="ARBA" id="ARBA00022960"/>
    </source>
</evidence>
<dbReference type="RefSeq" id="WP_145154806.1">
    <property type="nucleotide sequence ID" value="NZ_VNIM01000100.1"/>
</dbReference>
<dbReference type="InterPro" id="IPR038063">
    <property type="entry name" value="Transpep_catalytic_dom"/>
</dbReference>
<feature type="active site" description="Proton donor/acceptor" evidence="7">
    <location>
        <position position="131"/>
    </location>
</feature>
<dbReference type="OrthoDB" id="463216at2"/>
<keyword evidence="8" id="KW-0732">Signal</keyword>
<comment type="caution">
    <text evidence="10">The sequence shown here is derived from an EMBL/GenBank/DDBJ whole genome shotgun (WGS) entry which is preliminary data.</text>
</comment>
<comment type="similarity">
    <text evidence="2">Belongs to the YkuD family.</text>
</comment>
<evidence type="ECO:0000256" key="1">
    <source>
        <dbReference type="ARBA" id="ARBA00004752"/>
    </source>
</evidence>
<evidence type="ECO:0000256" key="6">
    <source>
        <dbReference type="ARBA" id="ARBA00023316"/>
    </source>
</evidence>
<dbReference type="EMBL" id="VNIM01000100">
    <property type="protein sequence ID" value="TVV71029.1"/>
    <property type="molecule type" value="Genomic_DNA"/>
</dbReference>
<sequence length="334" mass="35705">MSVDRLLIFGAVAMLAGLSAPAGAQGARTSSPAEFARAVDRLKPGEWVWAPNIAPTGPLLVYVDLSRQIATVYRNGVRIAVATVSSGKAGHETPTGVFTILQKDANHHSSLYNSAPMPFQQRLTWDGVALHAGGLPGYPESHGCVHLPFDFSRELFAITSLGATVVIAGSAIDHIRTSDASLLAPIDPTGRPVAPAVLRDGDFVWKPEKSPTGPLTIIVSKIDQRVVVLRNGVEIGRSVAQVEDDDPGSHVITLTVSPQGAARWVYVGLPGHDEDAGRMLDEATINRLRLPRRFYEQVKGALRPGDTILITNSSVGDDGRDRRITVMDAVIPQP</sequence>
<dbReference type="Pfam" id="PF03734">
    <property type="entry name" value="YkuD"/>
    <property type="match status" value="1"/>
</dbReference>
<dbReference type="InterPro" id="IPR005490">
    <property type="entry name" value="LD_TPept_cat_dom"/>
</dbReference>
<dbReference type="Proteomes" id="UP000318681">
    <property type="component" value="Unassembled WGS sequence"/>
</dbReference>
<dbReference type="GO" id="GO:0071972">
    <property type="term" value="F:peptidoglycan L,D-transpeptidase activity"/>
    <property type="evidence" value="ECO:0007669"/>
    <property type="project" value="TreeGrafter"/>
</dbReference>
<evidence type="ECO:0000259" key="9">
    <source>
        <dbReference type="PROSITE" id="PS52029"/>
    </source>
</evidence>
<reference evidence="10 11" key="1">
    <citation type="submission" date="2019-07" db="EMBL/GenBank/DDBJ databases">
        <title>Sphingomonas solaris sp. nov., isolated from a solar panel from Boston, Massachusetts.</title>
        <authorList>
            <person name="Tanner K."/>
            <person name="Pascual J."/>
            <person name="Mancuso C."/>
            <person name="Pereto J."/>
            <person name="Khalil A."/>
            <person name="Vilanova C."/>
        </authorList>
    </citation>
    <scope>NUCLEOTIDE SEQUENCE [LARGE SCALE GENOMIC DNA]</scope>
    <source>
        <strain evidence="10 11">R4DWN</strain>
    </source>
</reference>
<dbReference type="GO" id="GO:0071555">
    <property type="term" value="P:cell wall organization"/>
    <property type="evidence" value="ECO:0007669"/>
    <property type="project" value="UniProtKB-UniRule"/>
</dbReference>
<dbReference type="PANTHER" id="PTHR30582:SF2">
    <property type="entry name" value="L,D-TRANSPEPTIDASE YCIB-RELATED"/>
    <property type="match status" value="1"/>
</dbReference>
<dbReference type="GO" id="GO:0005576">
    <property type="term" value="C:extracellular region"/>
    <property type="evidence" value="ECO:0007669"/>
    <property type="project" value="TreeGrafter"/>
</dbReference>
<feature type="chain" id="PRO_5021904649" evidence="8">
    <location>
        <begin position="25"/>
        <end position="334"/>
    </location>
</feature>
<gene>
    <name evidence="10" type="ORF">FOY91_17770</name>
</gene>
<evidence type="ECO:0000256" key="7">
    <source>
        <dbReference type="PROSITE-ProRule" id="PRU01373"/>
    </source>
</evidence>
<dbReference type="InterPro" id="IPR050979">
    <property type="entry name" value="LD-transpeptidase"/>
</dbReference>
<dbReference type="SUPFAM" id="SSF141523">
    <property type="entry name" value="L,D-transpeptidase catalytic domain-like"/>
    <property type="match status" value="1"/>
</dbReference>
<dbReference type="UniPathway" id="UPA00219"/>
<accession>A0A558QV91</accession>
<comment type="pathway">
    <text evidence="1 7">Cell wall biogenesis; peptidoglycan biosynthesis.</text>
</comment>
<dbReference type="GO" id="GO:0018104">
    <property type="term" value="P:peptidoglycan-protein cross-linking"/>
    <property type="evidence" value="ECO:0007669"/>
    <property type="project" value="TreeGrafter"/>
</dbReference>
<keyword evidence="5 7" id="KW-0573">Peptidoglycan synthesis</keyword>
<dbReference type="PROSITE" id="PS52029">
    <property type="entry name" value="LD_TPASE"/>
    <property type="match status" value="1"/>
</dbReference>
<dbReference type="PIRSF" id="PIRSF029342">
    <property type="entry name" value="UCP029342_ErfK/YbiS/YcfS/YnhG"/>
    <property type="match status" value="1"/>
</dbReference>
<evidence type="ECO:0000256" key="5">
    <source>
        <dbReference type="ARBA" id="ARBA00022984"/>
    </source>
</evidence>
<dbReference type="AlphaFoldDB" id="A0A558QV91"/>
<keyword evidence="11" id="KW-1185">Reference proteome</keyword>
<dbReference type="PANTHER" id="PTHR30582">
    <property type="entry name" value="L,D-TRANSPEPTIDASE"/>
    <property type="match status" value="1"/>
</dbReference>